<feature type="compositionally biased region" description="Low complexity" evidence="12">
    <location>
        <begin position="596"/>
        <end position="606"/>
    </location>
</feature>
<keyword evidence="7 11" id="KW-0863">Zinc-finger</keyword>
<dbReference type="Proteomes" id="UP001174694">
    <property type="component" value="Unassembled WGS sequence"/>
</dbReference>
<dbReference type="Gene3D" id="3.30.40.10">
    <property type="entry name" value="Zinc/RING finger domain, C3HC4 (zinc finger)"/>
    <property type="match status" value="1"/>
</dbReference>
<comment type="catalytic activity">
    <reaction evidence="1">
        <text>[E2 ubiquitin-conjugating enzyme]-S-ubiquitinyl-L-cysteine + [acceptor protein]-L-lysine = [E2 ubiquitin-conjugating enzyme]-L-cysteine + [acceptor protein]-N(6)-ubiquitinyl-L-lysine.</text>
        <dbReference type="EC" id="2.3.2.31"/>
    </reaction>
</comment>
<dbReference type="Pfam" id="PF05773">
    <property type="entry name" value="RWD"/>
    <property type="match status" value="1"/>
</dbReference>
<dbReference type="SMART" id="SM00591">
    <property type="entry name" value="RWD"/>
    <property type="match status" value="1"/>
</dbReference>
<dbReference type="AlphaFoldDB" id="A0AA38VF65"/>
<dbReference type="Pfam" id="PF22605">
    <property type="entry name" value="IBR_2"/>
    <property type="match status" value="1"/>
</dbReference>
<reference evidence="16" key="1">
    <citation type="submission" date="2022-07" db="EMBL/GenBank/DDBJ databases">
        <title>Fungi with potential for degradation of polypropylene.</title>
        <authorList>
            <person name="Gostincar C."/>
        </authorList>
    </citation>
    <scope>NUCLEOTIDE SEQUENCE</scope>
    <source>
        <strain evidence="16">EXF-13308</strain>
    </source>
</reference>
<feature type="domain" description="RING-type" evidence="13">
    <location>
        <begin position="198"/>
        <end position="243"/>
    </location>
</feature>
<dbReference type="InterPro" id="IPR054694">
    <property type="entry name" value="Parkin-like_IBR"/>
</dbReference>
<evidence type="ECO:0000256" key="4">
    <source>
        <dbReference type="ARBA" id="ARBA00022679"/>
    </source>
</evidence>
<feature type="compositionally biased region" description="Acidic residues" evidence="12">
    <location>
        <begin position="326"/>
        <end position="344"/>
    </location>
</feature>
<protein>
    <recommendedName>
        <fullName evidence="3">RBR-type E3 ubiquitin transferase</fullName>
        <ecNumber evidence="3">2.3.2.31</ecNumber>
    </recommendedName>
</protein>
<evidence type="ECO:0000256" key="7">
    <source>
        <dbReference type="ARBA" id="ARBA00022771"/>
    </source>
</evidence>
<evidence type="ECO:0000256" key="8">
    <source>
        <dbReference type="ARBA" id="ARBA00022786"/>
    </source>
</evidence>
<keyword evidence="5" id="KW-0479">Metal-binding</keyword>
<dbReference type="InterPro" id="IPR016135">
    <property type="entry name" value="UBQ-conjugating_enzyme/RWD"/>
</dbReference>
<evidence type="ECO:0000313" key="16">
    <source>
        <dbReference type="EMBL" id="KAJ9148309.1"/>
    </source>
</evidence>
<dbReference type="InterPro" id="IPR013083">
    <property type="entry name" value="Znf_RING/FYVE/PHD"/>
</dbReference>
<dbReference type="InterPro" id="IPR001841">
    <property type="entry name" value="Znf_RING"/>
</dbReference>
<feature type="compositionally biased region" description="Basic and acidic residues" evidence="12">
    <location>
        <begin position="535"/>
        <end position="545"/>
    </location>
</feature>
<evidence type="ECO:0000256" key="9">
    <source>
        <dbReference type="ARBA" id="ARBA00022833"/>
    </source>
</evidence>
<keyword evidence="8" id="KW-0833">Ubl conjugation pathway</keyword>
<name>A0AA38VF65_9PEZI</name>
<dbReference type="PROSITE" id="PS51873">
    <property type="entry name" value="TRIAD"/>
    <property type="match status" value="1"/>
</dbReference>
<proteinExistence type="inferred from homology"/>
<feature type="compositionally biased region" description="Acidic residues" evidence="12">
    <location>
        <begin position="524"/>
        <end position="534"/>
    </location>
</feature>
<dbReference type="SUPFAM" id="SSF57850">
    <property type="entry name" value="RING/U-box"/>
    <property type="match status" value="2"/>
</dbReference>
<dbReference type="PROSITE" id="PS00518">
    <property type="entry name" value="ZF_RING_1"/>
    <property type="match status" value="1"/>
</dbReference>
<dbReference type="InterPro" id="IPR006575">
    <property type="entry name" value="RWD_dom"/>
</dbReference>
<dbReference type="SMART" id="SM00647">
    <property type="entry name" value="IBR"/>
    <property type="match status" value="2"/>
</dbReference>
<dbReference type="Gene3D" id="1.20.120.1750">
    <property type="match status" value="1"/>
</dbReference>
<dbReference type="InterPro" id="IPR044066">
    <property type="entry name" value="TRIAD_supradom"/>
</dbReference>
<dbReference type="SUPFAM" id="SSF54495">
    <property type="entry name" value="UBC-like"/>
    <property type="match status" value="1"/>
</dbReference>
<dbReference type="GO" id="GO:0016567">
    <property type="term" value="P:protein ubiquitination"/>
    <property type="evidence" value="ECO:0007669"/>
    <property type="project" value="InterPro"/>
</dbReference>
<dbReference type="PROSITE" id="PS50908">
    <property type="entry name" value="RWD"/>
    <property type="match status" value="1"/>
</dbReference>
<feature type="domain" description="RWD" evidence="14">
    <location>
        <begin position="10"/>
        <end position="159"/>
    </location>
</feature>
<dbReference type="FunFam" id="3.30.40.10:FF:000416">
    <property type="entry name" value="RBR-type E3 ubiquitin transferase"/>
    <property type="match status" value="1"/>
</dbReference>
<feature type="region of interest" description="Disordered" evidence="12">
    <location>
        <begin position="524"/>
        <end position="554"/>
    </location>
</feature>
<dbReference type="InterPro" id="IPR031127">
    <property type="entry name" value="E3_UB_ligase_RBR"/>
</dbReference>
<evidence type="ECO:0000259" key="14">
    <source>
        <dbReference type="PROSITE" id="PS50908"/>
    </source>
</evidence>
<keyword evidence="9" id="KW-0862">Zinc</keyword>
<evidence type="ECO:0000256" key="6">
    <source>
        <dbReference type="ARBA" id="ARBA00022737"/>
    </source>
</evidence>
<evidence type="ECO:0000313" key="17">
    <source>
        <dbReference type="Proteomes" id="UP001174694"/>
    </source>
</evidence>
<dbReference type="GO" id="GO:0008270">
    <property type="term" value="F:zinc ion binding"/>
    <property type="evidence" value="ECO:0007669"/>
    <property type="project" value="UniProtKB-KW"/>
</dbReference>
<organism evidence="16 17">
    <name type="scientific">Pleurostoma richardsiae</name>
    <dbReference type="NCBI Taxonomy" id="41990"/>
    <lineage>
        <taxon>Eukaryota</taxon>
        <taxon>Fungi</taxon>
        <taxon>Dikarya</taxon>
        <taxon>Ascomycota</taxon>
        <taxon>Pezizomycotina</taxon>
        <taxon>Sordariomycetes</taxon>
        <taxon>Sordariomycetidae</taxon>
        <taxon>Calosphaeriales</taxon>
        <taxon>Pleurostomataceae</taxon>
        <taxon>Pleurostoma</taxon>
    </lineage>
</organism>
<comment type="pathway">
    <text evidence="2">Protein modification; protein ubiquitination.</text>
</comment>
<dbReference type="EMBL" id="JANBVO010000013">
    <property type="protein sequence ID" value="KAJ9148309.1"/>
    <property type="molecule type" value="Genomic_DNA"/>
</dbReference>
<feature type="region of interest" description="Disordered" evidence="12">
    <location>
        <begin position="322"/>
        <end position="358"/>
    </location>
</feature>
<evidence type="ECO:0000256" key="12">
    <source>
        <dbReference type="SAM" id="MobiDB-lite"/>
    </source>
</evidence>
<dbReference type="InterPro" id="IPR002867">
    <property type="entry name" value="IBR_dom"/>
</dbReference>
<dbReference type="PANTHER" id="PTHR11685">
    <property type="entry name" value="RBR FAMILY RING FINGER AND IBR DOMAIN-CONTAINING"/>
    <property type="match status" value="1"/>
</dbReference>
<dbReference type="CDD" id="cd23820">
    <property type="entry name" value="RWD_RNF14"/>
    <property type="match status" value="1"/>
</dbReference>
<evidence type="ECO:0000256" key="1">
    <source>
        <dbReference type="ARBA" id="ARBA00001798"/>
    </source>
</evidence>
<dbReference type="Gene3D" id="3.10.110.10">
    <property type="entry name" value="Ubiquitin Conjugating Enzyme"/>
    <property type="match status" value="1"/>
</dbReference>
<evidence type="ECO:0000256" key="10">
    <source>
        <dbReference type="ARBA" id="ARBA00044508"/>
    </source>
</evidence>
<evidence type="ECO:0000259" key="13">
    <source>
        <dbReference type="PROSITE" id="PS50089"/>
    </source>
</evidence>
<evidence type="ECO:0000256" key="11">
    <source>
        <dbReference type="PROSITE-ProRule" id="PRU00175"/>
    </source>
</evidence>
<gene>
    <name evidence="16" type="ORF">NKR23_g5145</name>
</gene>
<feature type="region of interest" description="Disordered" evidence="12">
    <location>
        <begin position="575"/>
        <end position="606"/>
    </location>
</feature>
<dbReference type="InterPro" id="IPR017907">
    <property type="entry name" value="Znf_RING_CS"/>
</dbReference>
<sequence>MDESDDQRDVELSSLTAIFPEIRRVSEDDPYTITLDVPVNPSKAITVLFPAAADGAPPLDHAPAVNNRTLAGSGAQVNNGNIESHELSHLPPVTLRICLPKNYPLDEPPAVTVTTSPPWLPQDTARKLEADCARLWEELGRDLVVFTFIDHIQQCTDDVFALINDDGVLEIDPQHKIAVLDYDIKAKRAAFENGTFDCGVCLEPKKGKVCHRMMDCGHVFCVQCLQDFYNNAITEGDLASVRCLEPSCAKERGAAQTSTGKKRRKPKTFISPSELLQIPLETDVVKRYVTLKYKTELESDKNTIYCPRTWCQGAARSRKHKKPEGLEFEEGLSDSESEPDDEAEGAGGANGAASSKPPKKYQAKDLLAICEDCGFAFCSRCFQSWHGEFFRCMPRRDKEELSAEEKASLEYVQLHTTPCPTCDCPAQKTHGCNHMICFRCNTHFCYLCSAWLDPGNPYQHFNEMPDGSRTGCYMRLWELEHGDGADVGYGYLGGGGPGQNNNAPAPAAAALEPAQPWHAVPEIEEPDDEEDEEIVGEHDRGEHGRGGNGGQLVPHRRLFPIRQLQAAEIKLATIADDTLSSSNRPTGGAEAEEGADANAGEQGTFV</sequence>
<comment type="caution">
    <text evidence="16">The sequence shown here is derived from an EMBL/GenBank/DDBJ whole genome shotgun (WGS) entry which is preliminary data.</text>
</comment>
<dbReference type="Pfam" id="PF01485">
    <property type="entry name" value="IBR"/>
    <property type="match status" value="1"/>
</dbReference>
<feature type="domain" description="RING-type" evidence="15">
    <location>
        <begin position="194"/>
        <end position="476"/>
    </location>
</feature>
<evidence type="ECO:0000259" key="15">
    <source>
        <dbReference type="PROSITE" id="PS51873"/>
    </source>
</evidence>
<evidence type="ECO:0000256" key="5">
    <source>
        <dbReference type="ARBA" id="ARBA00022723"/>
    </source>
</evidence>
<keyword evidence="6" id="KW-0677">Repeat</keyword>
<dbReference type="GO" id="GO:0061630">
    <property type="term" value="F:ubiquitin protein ligase activity"/>
    <property type="evidence" value="ECO:0007669"/>
    <property type="project" value="UniProtKB-EC"/>
</dbReference>
<accession>A0AA38VF65</accession>
<comment type="similarity">
    <text evidence="10">Belongs to the RBR family. RNF14 subfamily.</text>
</comment>
<dbReference type="CDD" id="cd23134">
    <property type="entry name" value="RING-HC_ITT1-like"/>
    <property type="match status" value="1"/>
</dbReference>
<evidence type="ECO:0000256" key="3">
    <source>
        <dbReference type="ARBA" id="ARBA00012251"/>
    </source>
</evidence>
<dbReference type="CDD" id="cd20354">
    <property type="entry name" value="Rcat_RBR_RNF14"/>
    <property type="match status" value="1"/>
</dbReference>
<keyword evidence="4 16" id="KW-0808">Transferase</keyword>
<evidence type="ECO:0000256" key="2">
    <source>
        <dbReference type="ARBA" id="ARBA00004906"/>
    </source>
</evidence>
<keyword evidence="17" id="KW-1185">Reference proteome</keyword>
<dbReference type="EC" id="2.3.2.31" evidence="3"/>
<dbReference type="PROSITE" id="PS50089">
    <property type="entry name" value="ZF_RING_2"/>
    <property type="match status" value="1"/>
</dbReference>
<dbReference type="InterPro" id="IPR047548">
    <property type="entry name" value="Rcat_RBR_RNF14"/>
</dbReference>